<protein>
    <submittedName>
        <fullName evidence="1">DUF5131 family protein</fullName>
    </submittedName>
</protein>
<keyword evidence="2" id="KW-1185">Reference proteome</keyword>
<reference evidence="1 2" key="1">
    <citation type="submission" date="2021-03" db="EMBL/GenBank/DDBJ databases">
        <title>Enterococcal diversity collection.</title>
        <authorList>
            <person name="Gilmore M.S."/>
            <person name="Schwartzman J."/>
            <person name="Van Tyne D."/>
            <person name="Martin M."/>
            <person name="Earl A.M."/>
            <person name="Manson A.L."/>
            <person name="Straub T."/>
            <person name="Salamzade R."/>
            <person name="Saavedra J."/>
            <person name="Lebreton F."/>
            <person name="Prichula J."/>
            <person name="Schaufler K."/>
            <person name="Gaca A."/>
            <person name="Sgardioli B."/>
            <person name="Wagenaar J."/>
            <person name="Strong T."/>
        </authorList>
    </citation>
    <scope>NUCLEOTIDE SEQUENCE [LARGE SCALE GENOMIC DNA]</scope>
    <source>
        <strain evidence="1 2">669A</strain>
    </source>
</reference>
<dbReference type="RefSeq" id="WP_207671506.1">
    <property type="nucleotide sequence ID" value="NZ_JAFREM010000001.1"/>
</dbReference>
<name>A0ABS3L641_9ENTE</name>
<dbReference type="InterPro" id="IPR011101">
    <property type="entry name" value="DUF5131"/>
</dbReference>
<gene>
    <name evidence="1" type="ORF">JZO70_00185</name>
</gene>
<dbReference type="Pfam" id="PF07505">
    <property type="entry name" value="DUF5131"/>
    <property type="match status" value="1"/>
</dbReference>
<comment type="caution">
    <text evidence="1">The sequence shown here is derived from an EMBL/GenBank/DDBJ whole genome shotgun (WGS) entry which is preliminary data.</text>
</comment>
<sequence length="238" mass="28063">MAIWNPWRGCHRVSDGCRYCFIHEGDKKRKQDTGIIAKTPQFDAPIKRTKQDYKMKPQQQVFVCFSSDFLVEEADAWRPECWEMIKERSDLNFFFLTKRIQRFEEVMPADWGDGYDNVSIGVSVENQQMADQRLNYFQTLPIKHKTIACQPLLEPICLSRYLSDIELVVAGGEYHKQARPLNYNWILALREECIAHQVAFEFRQCGTHFIKEGQEYQLSYRQLFSQAKKAGINWYPTL</sequence>
<evidence type="ECO:0000313" key="1">
    <source>
        <dbReference type="EMBL" id="MBO1304560.1"/>
    </source>
</evidence>
<organism evidence="1 2">
    <name type="scientific">Candidatus Enterococcus moelleringii</name>
    <dbReference type="NCBI Taxonomy" id="2815325"/>
    <lineage>
        <taxon>Bacteria</taxon>
        <taxon>Bacillati</taxon>
        <taxon>Bacillota</taxon>
        <taxon>Bacilli</taxon>
        <taxon>Lactobacillales</taxon>
        <taxon>Enterococcaceae</taxon>
        <taxon>Enterococcus</taxon>
    </lineage>
</organism>
<evidence type="ECO:0000313" key="2">
    <source>
        <dbReference type="Proteomes" id="UP000664601"/>
    </source>
</evidence>
<dbReference type="EMBL" id="JAFREM010000001">
    <property type="protein sequence ID" value="MBO1304560.1"/>
    <property type="molecule type" value="Genomic_DNA"/>
</dbReference>
<accession>A0ABS3L641</accession>
<dbReference type="Proteomes" id="UP000664601">
    <property type="component" value="Unassembled WGS sequence"/>
</dbReference>
<proteinExistence type="predicted"/>